<dbReference type="EMBL" id="CAUZLR010000001">
    <property type="protein sequence ID" value="CAK1222994.1"/>
    <property type="molecule type" value="Genomic_DNA"/>
</dbReference>
<keyword evidence="1" id="KW-0479">Metal-binding</keyword>
<reference evidence="3 4" key="1">
    <citation type="submission" date="2023-10" db="EMBL/GenBank/DDBJ databases">
        <authorList>
            <person name="Botero Cardona J."/>
        </authorList>
    </citation>
    <scope>NUCLEOTIDE SEQUENCE [LARGE SCALE GENOMIC DNA]</scope>
    <source>
        <strain evidence="3 4">R-54839</strain>
    </source>
</reference>
<feature type="domain" description="VOC" evidence="2">
    <location>
        <begin position="9"/>
        <end position="125"/>
    </location>
</feature>
<dbReference type="InterPro" id="IPR029068">
    <property type="entry name" value="Glyas_Bleomycin-R_OHBP_Dase"/>
</dbReference>
<dbReference type="SUPFAM" id="SSF54593">
    <property type="entry name" value="Glyoxalase/Bleomycin resistance protein/Dihydroxybiphenyl dioxygenase"/>
    <property type="match status" value="1"/>
</dbReference>
<dbReference type="PROSITE" id="PS51819">
    <property type="entry name" value="VOC"/>
    <property type="match status" value="1"/>
</dbReference>
<comment type="caution">
    <text evidence="3">The sequence shown here is derived from an EMBL/GenBank/DDBJ whole genome shotgun (WGS) entry which is preliminary data.</text>
</comment>
<sequence length="127" mass="14358">MAFTDYFDDVQHIGIPTKDLDKAEKFWESLGFKKIGDFPSNEVIFMNRGHLTIETWHDESATGKPGAINHISMNTTDADAAFKEAKAAGFDMIDSEVQHLPFWDKGIKFFNIKGPDAEIVEFCEIVK</sequence>
<organism evidence="3 4">
    <name type="scientific">Fructobacillus fructosus</name>
    <dbReference type="NCBI Taxonomy" id="1631"/>
    <lineage>
        <taxon>Bacteria</taxon>
        <taxon>Bacillati</taxon>
        <taxon>Bacillota</taxon>
        <taxon>Bacilli</taxon>
        <taxon>Lactobacillales</taxon>
        <taxon>Lactobacillaceae</taxon>
        <taxon>Fructobacillus</taxon>
    </lineage>
</organism>
<accession>A0ABM9MLC0</accession>
<evidence type="ECO:0000256" key="1">
    <source>
        <dbReference type="ARBA" id="ARBA00022723"/>
    </source>
</evidence>
<dbReference type="Pfam" id="PF13669">
    <property type="entry name" value="Glyoxalase_4"/>
    <property type="match status" value="1"/>
</dbReference>
<protein>
    <submittedName>
        <fullName evidence="3">Vicinal oxygen chelate (VOC) family (GloA)</fullName>
        <ecNumber evidence="3">4.4.1.5</ecNumber>
    </submittedName>
</protein>
<evidence type="ECO:0000313" key="3">
    <source>
        <dbReference type="EMBL" id="CAK1222994.1"/>
    </source>
</evidence>
<proteinExistence type="predicted"/>
<dbReference type="Proteomes" id="UP001314261">
    <property type="component" value="Unassembled WGS sequence"/>
</dbReference>
<keyword evidence="4" id="KW-1185">Reference proteome</keyword>
<dbReference type="InterPro" id="IPR051785">
    <property type="entry name" value="MMCE/EMCE_epimerase"/>
</dbReference>
<dbReference type="PANTHER" id="PTHR43048:SF3">
    <property type="entry name" value="METHYLMALONYL-COA EPIMERASE, MITOCHONDRIAL"/>
    <property type="match status" value="1"/>
</dbReference>
<dbReference type="RefSeq" id="WP_187753171.1">
    <property type="nucleotide sequence ID" value="NZ_CAUZLR010000001.1"/>
</dbReference>
<dbReference type="PANTHER" id="PTHR43048">
    <property type="entry name" value="METHYLMALONYL-COA EPIMERASE"/>
    <property type="match status" value="1"/>
</dbReference>
<dbReference type="GO" id="GO:0004462">
    <property type="term" value="F:lactoylglutathione lyase activity"/>
    <property type="evidence" value="ECO:0007669"/>
    <property type="project" value="UniProtKB-EC"/>
</dbReference>
<dbReference type="InterPro" id="IPR037523">
    <property type="entry name" value="VOC_core"/>
</dbReference>
<gene>
    <name evidence="3" type="ORF">R54839_PPFHFPJH_00030</name>
</gene>
<name>A0ABM9MLC0_9LACO</name>
<keyword evidence="3" id="KW-0456">Lyase</keyword>
<dbReference type="EC" id="4.4.1.5" evidence="3"/>
<dbReference type="Gene3D" id="3.10.180.10">
    <property type="entry name" value="2,3-Dihydroxybiphenyl 1,2-Dioxygenase, domain 1"/>
    <property type="match status" value="1"/>
</dbReference>
<evidence type="ECO:0000313" key="4">
    <source>
        <dbReference type="Proteomes" id="UP001314261"/>
    </source>
</evidence>
<evidence type="ECO:0000259" key="2">
    <source>
        <dbReference type="PROSITE" id="PS51819"/>
    </source>
</evidence>